<dbReference type="AlphaFoldDB" id="A0A4Y3QRS9"/>
<gene>
    <name evidence="1" type="ORF">MTE01_33720</name>
</gene>
<dbReference type="RefSeq" id="WP_116238819.1">
    <property type="nucleotide sequence ID" value="NZ_BJML01000021.1"/>
</dbReference>
<name>A0A4Y3QRS9_MICTE</name>
<accession>A0A4Y3QRS9</accession>
<dbReference type="Proteomes" id="UP000319525">
    <property type="component" value="Unassembled WGS sequence"/>
</dbReference>
<sequence>MPRFSVDPEALRSTAAHIEGVRDSAGSFVETCPADIGHAAAAKAISLLAVDTAEAWRSAIEDLGHLVERLRQSADLYESTDQDLVVPGGTVER</sequence>
<protein>
    <recommendedName>
        <fullName evidence="3">Excreted virulence factor EspC, type VII ESX diderm</fullName>
    </recommendedName>
</protein>
<dbReference type="GeneID" id="57146040"/>
<evidence type="ECO:0008006" key="3">
    <source>
        <dbReference type="Google" id="ProtNLM"/>
    </source>
</evidence>
<dbReference type="InterPro" id="IPR036689">
    <property type="entry name" value="ESAT-6-like_sf"/>
</dbReference>
<reference evidence="1 2" key="1">
    <citation type="submission" date="2019-06" db="EMBL/GenBank/DDBJ databases">
        <title>Whole genome shotgun sequence of Microbacterium testaceum NBRC 12675.</title>
        <authorList>
            <person name="Hosoyama A."/>
            <person name="Uohara A."/>
            <person name="Ohji S."/>
            <person name="Ichikawa N."/>
        </authorList>
    </citation>
    <scope>NUCLEOTIDE SEQUENCE [LARGE SCALE GENOMIC DNA]</scope>
    <source>
        <strain evidence="1 2">NBRC 12675</strain>
    </source>
</reference>
<evidence type="ECO:0000313" key="2">
    <source>
        <dbReference type="Proteomes" id="UP000319525"/>
    </source>
</evidence>
<dbReference type="EMBL" id="BJML01000021">
    <property type="protein sequence ID" value="GEB47427.1"/>
    <property type="molecule type" value="Genomic_DNA"/>
</dbReference>
<evidence type="ECO:0000313" key="1">
    <source>
        <dbReference type="EMBL" id="GEB47427.1"/>
    </source>
</evidence>
<dbReference type="OrthoDB" id="5080073at2"/>
<comment type="caution">
    <text evidence="1">The sequence shown here is derived from an EMBL/GenBank/DDBJ whole genome shotgun (WGS) entry which is preliminary data.</text>
</comment>
<dbReference type="SUPFAM" id="SSF140453">
    <property type="entry name" value="EsxAB dimer-like"/>
    <property type="match status" value="1"/>
</dbReference>
<proteinExistence type="predicted"/>
<organism evidence="1 2">
    <name type="scientific">Microbacterium testaceum</name>
    <name type="common">Aureobacterium testaceum</name>
    <name type="synonym">Brevibacterium testaceum</name>
    <dbReference type="NCBI Taxonomy" id="2033"/>
    <lineage>
        <taxon>Bacteria</taxon>
        <taxon>Bacillati</taxon>
        <taxon>Actinomycetota</taxon>
        <taxon>Actinomycetes</taxon>
        <taxon>Micrococcales</taxon>
        <taxon>Microbacteriaceae</taxon>
        <taxon>Microbacterium</taxon>
    </lineage>
</organism>